<evidence type="ECO:0000313" key="1">
    <source>
        <dbReference type="EMBL" id="ANE51851.1"/>
    </source>
</evidence>
<dbReference type="AlphaFoldDB" id="A0A172TXL7"/>
<protein>
    <recommendedName>
        <fullName evidence="3">DUF4262 domain-containing protein</fullName>
    </recommendedName>
</protein>
<dbReference type="Proteomes" id="UP000077177">
    <property type="component" value="Chromosome"/>
</dbReference>
<accession>A0A172TXL7</accession>
<dbReference type="EMBL" id="CP011390">
    <property type="protein sequence ID" value="ANE51851.1"/>
    <property type="molecule type" value="Genomic_DNA"/>
</dbReference>
<gene>
    <name evidence="1" type="ORF">SY85_16485</name>
</gene>
<dbReference type="Pfam" id="PF14081">
    <property type="entry name" value="DUF4262"/>
    <property type="match status" value="1"/>
</dbReference>
<evidence type="ECO:0000313" key="2">
    <source>
        <dbReference type="Proteomes" id="UP000077177"/>
    </source>
</evidence>
<reference evidence="2" key="1">
    <citation type="submission" date="2015-01" db="EMBL/GenBank/DDBJ databases">
        <title>Flavisolibacter sp./LCS9/ whole genome sequencing.</title>
        <authorList>
            <person name="Kim M.K."/>
            <person name="Srinivasan S."/>
            <person name="Lee J.-J."/>
        </authorList>
    </citation>
    <scope>NUCLEOTIDE SEQUENCE [LARGE SCALE GENOMIC DNA]</scope>
    <source>
        <strain evidence="2">LCS9</strain>
    </source>
</reference>
<dbReference type="InterPro" id="IPR025358">
    <property type="entry name" value="DUF4262"/>
</dbReference>
<organism evidence="1 2">
    <name type="scientific">Flavisolibacter tropicus</name>
    <dbReference type="NCBI Taxonomy" id="1492898"/>
    <lineage>
        <taxon>Bacteria</taxon>
        <taxon>Pseudomonadati</taxon>
        <taxon>Bacteroidota</taxon>
        <taxon>Chitinophagia</taxon>
        <taxon>Chitinophagales</taxon>
        <taxon>Chitinophagaceae</taxon>
        <taxon>Flavisolibacter</taxon>
    </lineage>
</organism>
<keyword evidence="2" id="KW-1185">Reference proteome</keyword>
<proteinExistence type="predicted"/>
<sequence>MSTDHNHHDPEAKQTILNNIEEYGCHLVLIEADNYLPAFVYSIGLYKNFGHPEIICFGLKTDVMGRIINHACDLIKAGETLSGGKSYSDFLDGYEVQFLPVAKDFYPDYLGYAGWFYECSWDFSALQLVWPDKQHLFPWEEDFNPNWKFKQPLLDRNTDFKFYEEKNLGIFTTWQAFEGDPILYVYHDKDGDWQFHTSSTPSLADSKMVCLEEITKLDPSINEIYHLQFGWHAWRDSPQGEWKYEEDLDDKEEDI</sequence>
<name>A0A172TXL7_9BACT</name>
<dbReference type="OrthoDB" id="9793188at2"/>
<dbReference type="STRING" id="1492898.SY85_16485"/>
<evidence type="ECO:0008006" key="3">
    <source>
        <dbReference type="Google" id="ProtNLM"/>
    </source>
</evidence>
<dbReference type="KEGG" id="fla:SY85_16485"/>
<dbReference type="RefSeq" id="WP_066405985.1">
    <property type="nucleotide sequence ID" value="NZ_CP011390.1"/>
</dbReference>
<reference evidence="1 2" key="2">
    <citation type="journal article" date="2016" name="Int. J. Syst. Evol. Microbiol.">
        <title>Flavisolibacter tropicus sp. nov., isolated from tropical soil.</title>
        <authorList>
            <person name="Lee J.J."/>
            <person name="Kang M.S."/>
            <person name="Kim G.S."/>
            <person name="Lee C.S."/>
            <person name="Lim S."/>
            <person name="Lee J."/>
            <person name="Roh S.H."/>
            <person name="Kang H."/>
            <person name="Ha J.M."/>
            <person name="Bae S."/>
            <person name="Jung H.Y."/>
            <person name="Kim M.K."/>
        </authorList>
    </citation>
    <scope>NUCLEOTIDE SEQUENCE [LARGE SCALE GENOMIC DNA]</scope>
    <source>
        <strain evidence="1 2">LCS9</strain>
    </source>
</reference>